<evidence type="ECO:0000259" key="5">
    <source>
        <dbReference type="Pfam" id="PF00685"/>
    </source>
</evidence>
<dbReference type="OrthoDB" id="411451at2759"/>
<organism evidence="6">
    <name type="scientific">Capitella teleta</name>
    <name type="common">Polychaete worm</name>
    <dbReference type="NCBI Taxonomy" id="283909"/>
    <lineage>
        <taxon>Eukaryota</taxon>
        <taxon>Metazoa</taxon>
        <taxon>Spiralia</taxon>
        <taxon>Lophotrochozoa</taxon>
        <taxon>Annelida</taxon>
        <taxon>Polychaeta</taxon>
        <taxon>Sedentaria</taxon>
        <taxon>Scolecida</taxon>
        <taxon>Capitellidae</taxon>
        <taxon>Capitella</taxon>
    </lineage>
</organism>
<feature type="domain" description="Sulfotransferase" evidence="5">
    <location>
        <begin position="39"/>
        <end position="272"/>
    </location>
</feature>
<dbReference type="SUPFAM" id="SSF52540">
    <property type="entry name" value="P-loop containing nucleoside triphosphate hydrolases"/>
    <property type="match status" value="1"/>
</dbReference>
<accession>R7TV56</accession>
<dbReference type="InterPro" id="IPR000863">
    <property type="entry name" value="Sulfotransferase_dom"/>
</dbReference>
<dbReference type="HOGENOM" id="CLU_017703_0_0_1"/>
<keyword evidence="8" id="KW-1185">Reference proteome</keyword>
<evidence type="ECO:0000313" key="8">
    <source>
        <dbReference type="Proteomes" id="UP000014760"/>
    </source>
</evidence>
<feature type="binding site" evidence="4">
    <location>
        <position position="128"/>
    </location>
    <ligand>
        <name>3'-phosphoadenylyl sulfate</name>
        <dbReference type="ChEBI" id="CHEBI:58339"/>
    </ligand>
</feature>
<dbReference type="AlphaFoldDB" id="R7TV56"/>
<sequence length="290" mass="35011">MKRQRIGLFVLFVLALLAAGTFLRNGLDYTSGLQRRLPNCLLIGAKKSGTRALLTFLNFHPDIVTAYNEIHYFDQNYDKGIEWYRRQMPLATERQITMEKSPAYFHTPRVPWRVHRMNPSMKLILIVRDPTDRVISDYTQGYLKRVRLNQSVEETREIRTDEFNKQFGKHISISKYHEHLLRWLKWFPRQQIHIVSAESFTEENPFKELSKVERFLGVREFYTQQMFYFNSTKRFYYFQHEKVKECLGETKGREHRTFDPKSIHEMRKMFAEFNQKFYALTGRDFHWPTE</sequence>
<proteinExistence type="predicted"/>
<keyword evidence="1" id="KW-0808">Transferase</keyword>
<evidence type="ECO:0000256" key="2">
    <source>
        <dbReference type="ARBA" id="ARBA00023180"/>
    </source>
</evidence>
<evidence type="ECO:0000256" key="4">
    <source>
        <dbReference type="PIRSR" id="PIRSR637359-2"/>
    </source>
</evidence>
<dbReference type="STRING" id="283909.R7TV56"/>
<dbReference type="Proteomes" id="UP000014760">
    <property type="component" value="Unassembled WGS sequence"/>
</dbReference>
<protein>
    <recommendedName>
        <fullName evidence="5">Sulfotransferase domain-containing protein</fullName>
    </recommendedName>
</protein>
<dbReference type="GO" id="GO:0008467">
    <property type="term" value="F:[heparan sulfate]-glucosamine 3-sulfotransferase activity"/>
    <property type="evidence" value="ECO:0007669"/>
    <property type="project" value="TreeGrafter"/>
</dbReference>
<dbReference type="OMA" id="ARVWDMN"/>
<evidence type="ECO:0000256" key="1">
    <source>
        <dbReference type="ARBA" id="ARBA00022679"/>
    </source>
</evidence>
<dbReference type="EMBL" id="KB308559">
    <property type="protein sequence ID" value="ELT97467.1"/>
    <property type="molecule type" value="Genomic_DNA"/>
</dbReference>
<reference evidence="8" key="1">
    <citation type="submission" date="2012-12" db="EMBL/GenBank/DDBJ databases">
        <authorList>
            <person name="Hellsten U."/>
            <person name="Grimwood J."/>
            <person name="Chapman J.A."/>
            <person name="Shapiro H."/>
            <person name="Aerts A."/>
            <person name="Otillar R.P."/>
            <person name="Terry A.Y."/>
            <person name="Boore J.L."/>
            <person name="Simakov O."/>
            <person name="Marletaz F."/>
            <person name="Cho S.-J."/>
            <person name="Edsinger-Gonzales E."/>
            <person name="Havlak P."/>
            <person name="Kuo D.-H."/>
            <person name="Larsson T."/>
            <person name="Lv J."/>
            <person name="Arendt D."/>
            <person name="Savage R."/>
            <person name="Osoegawa K."/>
            <person name="de Jong P."/>
            <person name="Lindberg D.R."/>
            <person name="Seaver E.C."/>
            <person name="Weisblat D.A."/>
            <person name="Putnam N.H."/>
            <person name="Grigoriev I.V."/>
            <person name="Rokhsar D.S."/>
        </authorList>
    </citation>
    <scope>NUCLEOTIDE SEQUENCE</scope>
    <source>
        <strain evidence="8">I ESC-2004</strain>
    </source>
</reference>
<keyword evidence="2" id="KW-0325">Glycoprotein</keyword>
<name>R7TV56_CAPTE</name>
<dbReference type="EnsemblMetazoa" id="CapteT103815">
    <property type="protein sequence ID" value="CapteP103815"/>
    <property type="gene ID" value="CapteG103815"/>
</dbReference>
<feature type="binding site" evidence="4">
    <location>
        <begin position="47"/>
        <end position="51"/>
    </location>
    <ligand>
        <name>3'-phosphoadenylyl sulfate</name>
        <dbReference type="ChEBI" id="CHEBI:58339"/>
    </ligand>
</feature>
<gene>
    <name evidence="6" type="ORF">CAPTEDRAFT_103815</name>
</gene>
<dbReference type="Pfam" id="PF00685">
    <property type="entry name" value="Sulfotransfer_1"/>
    <property type="match status" value="1"/>
</dbReference>
<dbReference type="Gene3D" id="3.40.50.300">
    <property type="entry name" value="P-loop containing nucleotide triphosphate hydrolases"/>
    <property type="match status" value="1"/>
</dbReference>
<dbReference type="EMBL" id="AMQN01002174">
    <property type="status" value="NOT_ANNOTATED_CDS"/>
    <property type="molecule type" value="Genomic_DNA"/>
</dbReference>
<dbReference type="PANTHER" id="PTHR10605">
    <property type="entry name" value="HEPARAN SULFATE SULFOTRANSFERASE"/>
    <property type="match status" value="1"/>
</dbReference>
<dbReference type="PANTHER" id="PTHR10605:SF65">
    <property type="entry name" value="GH20068P"/>
    <property type="match status" value="1"/>
</dbReference>
<feature type="active site" description="For sulfotransferase activity" evidence="3">
    <location>
        <position position="47"/>
    </location>
</feature>
<evidence type="ECO:0000313" key="7">
    <source>
        <dbReference type="EnsemblMetazoa" id="CapteP103815"/>
    </source>
</evidence>
<evidence type="ECO:0000256" key="3">
    <source>
        <dbReference type="PIRSR" id="PIRSR637359-1"/>
    </source>
</evidence>
<evidence type="ECO:0000313" key="6">
    <source>
        <dbReference type="EMBL" id="ELT97467.1"/>
    </source>
</evidence>
<feature type="binding site" evidence="4">
    <location>
        <position position="236"/>
    </location>
    <ligand>
        <name>3'-phosphoadenylyl sulfate</name>
        <dbReference type="ChEBI" id="CHEBI:58339"/>
    </ligand>
</feature>
<feature type="binding site" evidence="4">
    <location>
        <begin position="251"/>
        <end position="255"/>
    </location>
    <ligand>
        <name>3'-phosphoadenylyl sulfate</name>
        <dbReference type="ChEBI" id="CHEBI:58339"/>
    </ligand>
</feature>
<reference evidence="6 8" key="2">
    <citation type="journal article" date="2013" name="Nature">
        <title>Insights into bilaterian evolution from three spiralian genomes.</title>
        <authorList>
            <person name="Simakov O."/>
            <person name="Marletaz F."/>
            <person name="Cho S.J."/>
            <person name="Edsinger-Gonzales E."/>
            <person name="Havlak P."/>
            <person name="Hellsten U."/>
            <person name="Kuo D.H."/>
            <person name="Larsson T."/>
            <person name="Lv J."/>
            <person name="Arendt D."/>
            <person name="Savage R."/>
            <person name="Osoegawa K."/>
            <person name="de Jong P."/>
            <person name="Grimwood J."/>
            <person name="Chapman J.A."/>
            <person name="Shapiro H."/>
            <person name="Aerts A."/>
            <person name="Otillar R.P."/>
            <person name="Terry A.Y."/>
            <person name="Boore J.L."/>
            <person name="Grigoriev I.V."/>
            <person name="Lindberg D.R."/>
            <person name="Seaver E.C."/>
            <person name="Weisblat D.A."/>
            <person name="Putnam N.H."/>
            <person name="Rokhsar D.S."/>
        </authorList>
    </citation>
    <scope>NUCLEOTIDE SEQUENCE</scope>
    <source>
        <strain evidence="6 8">I ESC-2004</strain>
    </source>
</reference>
<dbReference type="InterPro" id="IPR027417">
    <property type="entry name" value="P-loop_NTPase"/>
</dbReference>
<reference evidence="7" key="3">
    <citation type="submission" date="2015-06" db="UniProtKB">
        <authorList>
            <consortium name="EnsemblMetazoa"/>
        </authorList>
    </citation>
    <scope>IDENTIFICATION</scope>
</reference>
<dbReference type="InterPro" id="IPR037359">
    <property type="entry name" value="NST/OST"/>
</dbReference>
<feature type="binding site" evidence="4">
    <location>
        <position position="136"/>
    </location>
    <ligand>
        <name>3'-phosphoadenylyl sulfate</name>
        <dbReference type="ChEBI" id="CHEBI:58339"/>
    </ligand>
</feature>